<evidence type="ECO:0000313" key="1">
    <source>
        <dbReference type="EMBL" id="JAH71378.1"/>
    </source>
</evidence>
<accession>A0A0E9V2B2</accession>
<protein>
    <submittedName>
        <fullName evidence="1">Uncharacterized protein</fullName>
    </submittedName>
</protein>
<proteinExistence type="predicted"/>
<dbReference type="EMBL" id="GBXM01037199">
    <property type="protein sequence ID" value="JAH71378.1"/>
    <property type="molecule type" value="Transcribed_RNA"/>
</dbReference>
<name>A0A0E9V2B2_ANGAN</name>
<reference evidence="1" key="1">
    <citation type="submission" date="2014-11" db="EMBL/GenBank/DDBJ databases">
        <authorList>
            <person name="Amaro Gonzalez C."/>
        </authorList>
    </citation>
    <scope>NUCLEOTIDE SEQUENCE</scope>
</reference>
<sequence length="37" mass="4238">MFKKCAEPCSSVIIPSRFALLCSYTQLDCGRQRSHNF</sequence>
<dbReference type="AlphaFoldDB" id="A0A0E9V2B2"/>
<organism evidence="1">
    <name type="scientific">Anguilla anguilla</name>
    <name type="common">European freshwater eel</name>
    <name type="synonym">Muraena anguilla</name>
    <dbReference type="NCBI Taxonomy" id="7936"/>
    <lineage>
        <taxon>Eukaryota</taxon>
        <taxon>Metazoa</taxon>
        <taxon>Chordata</taxon>
        <taxon>Craniata</taxon>
        <taxon>Vertebrata</taxon>
        <taxon>Euteleostomi</taxon>
        <taxon>Actinopterygii</taxon>
        <taxon>Neopterygii</taxon>
        <taxon>Teleostei</taxon>
        <taxon>Anguilliformes</taxon>
        <taxon>Anguillidae</taxon>
        <taxon>Anguilla</taxon>
    </lineage>
</organism>
<reference evidence="1" key="2">
    <citation type="journal article" date="2015" name="Fish Shellfish Immunol.">
        <title>Early steps in the European eel (Anguilla anguilla)-Vibrio vulnificus interaction in the gills: Role of the RtxA13 toxin.</title>
        <authorList>
            <person name="Callol A."/>
            <person name="Pajuelo D."/>
            <person name="Ebbesson L."/>
            <person name="Teles M."/>
            <person name="MacKenzie S."/>
            <person name="Amaro C."/>
        </authorList>
    </citation>
    <scope>NUCLEOTIDE SEQUENCE</scope>
</reference>